<feature type="domain" description="C1q" evidence="4">
    <location>
        <begin position="42"/>
        <end position="193"/>
    </location>
</feature>
<dbReference type="PhylomeDB" id="E9FZX9"/>
<dbReference type="Gene3D" id="2.60.120.40">
    <property type="match status" value="1"/>
</dbReference>
<evidence type="ECO:0000256" key="1">
    <source>
        <dbReference type="ARBA" id="ARBA00004613"/>
    </source>
</evidence>
<dbReference type="InterPro" id="IPR050822">
    <property type="entry name" value="Cerebellin_Synaptic_Org"/>
</dbReference>
<dbReference type="Proteomes" id="UP000000305">
    <property type="component" value="Unassembled WGS sequence"/>
</dbReference>
<evidence type="ECO:0000256" key="3">
    <source>
        <dbReference type="ARBA" id="ARBA00022729"/>
    </source>
</evidence>
<dbReference type="EMBL" id="GL732528">
    <property type="protein sequence ID" value="EFX87180.1"/>
    <property type="molecule type" value="Genomic_DNA"/>
</dbReference>
<reference evidence="5 6" key="1">
    <citation type="journal article" date="2011" name="Science">
        <title>The ecoresponsive genome of Daphnia pulex.</title>
        <authorList>
            <person name="Colbourne J.K."/>
            <person name="Pfrender M.E."/>
            <person name="Gilbert D."/>
            <person name="Thomas W.K."/>
            <person name="Tucker A."/>
            <person name="Oakley T.H."/>
            <person name="Tokishita S."/>
            <person name="Aerts A."/>
            <person name="Arnold G.J."/>
            <person name="Basu M.K."/>
            <person name="Bauer D.J."/>
            <person name="Caceres C.E."/>
            <person name="Carmel L."/>
            <person name="Casola C."/>
            <person name="Choi J.H."/>
            <person name="Detter J.C."/>
            <person name="Dong Q."/>
            <person name="Dusheyko S."/>
            <person name="Eads B.D."/>
            <person name="Frohlich T."/>
            <person name="Geiler-Samerotte K.A."/>
            <person name="Gerlach D."/>
            <person name="Hatcher P."/>
            <person name="Jogdeo S."/>
            <person name="Krijgsveld J."/>
            <person name="Kriventseva E.V."/>
            <person name="Kultz D."/>
            <person name="Laforsch C."/>
            <person name="Lindquist E."/>
            <person name="Lopez J."/>
            <person name="Manak J.R."/>
            <person name="Muller J."/>
            <person name="Pangilinan J."/>
            <person name="Patwardhan R.P."/>
            <person name="Pitluck S."/>
            <person name="Pritham E.J."/>
            <person name="Rechtsteiner A."/>
            <person name="Rho M."/>
            <person name="Rogozin I.B."/>
            <person name="Sakarya O."/>
            <person name="Salamov A."/>
            <person name="Schaack S."/>
            <person name="Shapiro H."/>
            <person name="Shiga Y."/>
            <person name="Skalitzky C."/>
            <person name="Smith Z."/>
            <person name="Souvorov A."/>
            <person name="Sung W."/>
            <person name="Tang Z."/>
            <person name="Tsuchiya D."/>
            <person name="Tu H."/>
            <person name="Vos H."/>
            <person name="Wang M."/>
            <person name="Wolf Y.I."/>
            <person name="Yamagata H."/>
            <person name="Yamada T."/>
            <person name="Ye Y."/>
            <person name="Shaw J.R."/>
            <person name="Andrews J."/>
            <person name="Crease T.J."/>
            <person name="Tang H."/>
            <person name="Lucas S.M."/>
            <person name="Robertson H.M."/>
            <person name="Bork P."/>
            <person name="Koonin E.V."/>
            <person name="Zdobnov E.M."/>
            <person name="Grigoriev I.V."/>
            <person name="Lynch M."/>
            <person name="Boore J.L."/>
        </authorList>
    </citation>
    <scope>NUCLEOTIDE SEQUENCE [LARGE SCALE GENOMIC DNA]</scope>
</reference>
<dbReference type="AlphaFoldDB" id="E9FZX9"/>
<keyword evidence="2" id="KW-0964">Secreted</keyword>
<dbReference type="InParanoid" id="E9FZX9"/>
<organism evidence="5 6">
    <name type="scientific">Daphnia pulex</name>
    <name type="common">Water flea</name>
    <dbReference type="NCBI Taxonomy" id="6669"/>
    <lineage>
        <taxon>Eukaryota</taxon>
        <taxon>Metazoa</taxon>
        <taxon>Ecdysozoa</taxon>
        <taxon>Arthropoda</taxon>
        <taxon>Crustacea</taxon>
        <taxon>Branchiopoda</taxon>
        <taxon>Diplostraca</taxon>
        <taxon>Cladocera</taxon>
        <taxon>Anomopoda</taxon>
        <taxon>Daphniidae</taxon>
        <taxon>Daphnia</taxon>
    </lineage>
</organism>
<protein>
    <submittedName>
        <fullName evidence="5">C1q and tumor necrosis factor-related protein 2</fullName>
    </submittedName>
</protein>
<gene>
    <name evidence="5" type="ORF">DAPPUDRAFT_236090</name>
</gene>
<evidence type="ECO:0000259" key="4">
    <source>
        <dbReference type="PROSITE" id="PS50871"/>
    </source>
</evidence>
<name>E9FZX9_DAPPU</name>
<dbReference type="KEGG" id="dpx:DAPPUDRAFT_236090"/>
<dbReference type="PANTHER" id="PTHR22923">
    <property type="entry name" value="CEREBELLIN-RELATED"/>
    <property type="match status" value="1"/>
</dbReference>
<dbReference type="OrthoDB" id="6336985at2759"/>
<proteinExistence type="predicted"/>
<sequence length="197" mass="21714">MGHTFNGIYSIVGAKFMETVFCDFCKTPSDPGFQTWIGFDDVKSSPTYFTVQRFQNFRQQDVPIPFDVELLNVGGAMNAQTGKFTAPRAGTYFFSFVGWAYFSPSTSQVNINVGLFLNGNSIGRGHADEMTNNLQIGDQYETFTLQSTLNLQAGNQIWLQMFGSSSGALLTGSYASSYVTTFTGLLLQEEISQSVKV</sequence>
<dbReference type="SMART" id="SM00110">
    <property type="entry name" value="C1Q"/>
    <property type="match status" value="1"/>
</dbReference>
<keyword evidence="3" id="KW-0732">Signal</keyword>
<dbReference type="PANTHER" id="PTHR22923:SF62">
    <property type="entry name" value="CVP18"/>
    <property type="match status" value="1"/>
</dbReference>
<comment type="subcellular location">
    <subcellularLocation>
        <location evidence="1">Secreted</location>
    </subcellularLocation>
</comment>
<evidence type="ECO:0000313" key="6">
    <source>
        <dbReference type="Proteomes" id="UP000000305"/>
    </source>
</evidence>
<dbReference type="InterPro" id="IPR008983">
    <property type="entry name" value="Tumour_necrosis_fac-like_dom"/>
</dbReference>
<dbReference type="SUPFAM" id="SSF49842">
    <property type="entry name" value="TNF-like"/>
    <property type="match status" value="1"/>
</dbReference>
<dbReference type="GO" id="GO:0005615">
    <property type="term" value="C:extracellular space"/>
    <property type="evidence" value="ECO:0000318"/>
    <property type="project" value="GO_Central"/>
</dbReference>
<evidence type="ECO:0000256" key="2">
    <source>
        <dbReference type="ARBA" id="ARBA00022525"/>
    </source>
</evidence>
<dbReference type="Pfam" id="PF00386">
    <property type="entry name" value="C1q"/>
    <property type="match status" value="1"/>
</dbReference>
<keyword evidence="6" id="KW-1185">Reference proteome</keyword>
<dbReference type="InterPro" id="IPR001073">
    <property type="entry name" value="C1q_dom"/>
</dbReference>
<dbReference type="HOGENOM" id="CLU_068539_1_1_1"/>
<dbReference type="PROSITE" id="PS50871">
    <property type="entry name" value="C1Q"/>
    <property type="match status" value="1"/>
</dbReference>
<accession>E9FZX9</accession>
<evidence type="ECO:0000313" key="5">
    <source>
        <dbReference type="EMBL" id="EFX87180.1"/>
    </source>
</evidence>